<organism evidence="2 3">
    <name type="scientific">Haloferula chungangensis</name>
    <dbReference type="NCBI Taxonomy" id="1048331"/>
    <lineage>
        <taxon>Bacteria</taxon>
        <taxon>Pseudomonadati</taxon>
        <taxon>Verrucomicrobiota</taxon>
        <taxon>Verrucomicrobiia</taxon>
        <taxon>Verrucomicrobiales</taxon>
        <taxon>Verrucomicrobiaceae</taxon>
        <taxon>Haloferula</taxon>
    </lineage>
</organism>
<feature type="signal peptide" evidence="1">
    <location>
        <begin position="1"/>
        <end position="21"/>
    </location>
</feature>
<comment type="caution">
    <text evidence="2">The sequence shown here is derived from an EMBL/GenBank/DDBJ whole genome shotgun (WGS) entry which is preliminary data.</text>
</comment>
<keyword evidence="1" id="KW-0732">Signal</keyword>
<gene>
    <name evidence="2" type="ORF">ACFQY0_03505</name>
</gene>
<proteinExistence type="predicted"/>
<evidence type="ECO:0000313" key="3">
    <source>
        <dbReference type="Proteomes" id="UP001596472"/>
    </source>
</evidence>
<evidence type="ECO:0000256" key="1">
    <source>
        <dbReference type="SAM" id="SignalP"/>
    </source>
</evidence>
<feature type="chain" id="PRO_5046125376" description="Transporter" evidence="1">
    <location>
        <begin position="22"/>
        <end position="260"/>
    </location>
</feature>
<evidence type="ECO:0000313" key="2">
    <source>
        <dbReference type="EMBL" id="MFC7336231.1"/>
    </source>
</evidence>
<dbReference type="RefSeq" id="WP_379709138.1">
    <property type="nucleotide sequence ID" value="NZ_JBHTBS010000001.1"/>
</dbReference>
<reference evidence="3" key="1">
    <citation type="journal article" date="2019" name="Int. J. Syst. Evol. Microbiol.">
        <title>The Global Catalogue of Microorganisms (GCM) 10K type strain sequencing project: providing services to taxonomists for standard genome sequencing and annotation.</title>
        <authorList>
            <consortium name="The Broad Institute Genomics Platform"/>
            <consortium name="The Broad Institute Genome Sequencing Center for Infectious Disease"/>
            <person name="Wu L."/>
            <person name="Ma J."/>
        </authorList>
    </citation>
    <scope>NUCLEOTIDE SEQUENCE [LARGE SCALE GENOMIC DNA]</scope>
    <source>
        <strain evidence="3">CGMCC 4.1467</strain>
    </source>
</reference>
<protein>
    <recommendedName>
        <fullName evidence="4">Transporter</fullName>
    </recommendedName>
</protein>
<sequence>MKTPHTLLLGALFTLPCMTWAEETPGQLFEHVPQRAWLENYDPTLIGSRTFSEFIFESFDDDIDTFKIENTIRWGIPVGDDLAAGFQVMIPVKWYDSPASDNFGLGNIESRAGLVGRFSQNLRWGAGVNAEFDSASDDNLGGGAFILRPTAVLSWDVSKRVNLGMNIEYNFTPFSEGPDDVSTLELKFPVAFKINECWSGFVSYKPSWLFLDEDERHLLESGVTRVFGAREQYALSIVGEIPLVSEDYHFKLAAGFGWYF</sequence>
<dbReference type="EMBL" id="JBHTBS010000001">
    <property type="protein sequence ID" value="MFC7336231.1"/>
    <property type="molecule type" value="Genomic_DNA"/>
</dbReference>
<keyword evidence="3" id="KW-1185">Reference proteome</keyword>
<accession>A0ABW2L522</accession>
<dbReference type="Proteomes" id="UP001596472">
    <property type="component" value="Unassembled WGS sequence"/>
</dbReference>
<name>A0ABW2L522_9BACT</name>
<evidence type="ECO:0008006" key="4">
    <source>
        <dbReference type="Google" id="ProtNLM"/>
    </source>
</evidence>